<dbReference type="HOGENOM" id="CLU_1914190_0_0_9"/>
<dbReference type="RefSeq" id="WP_006782836.1">
    <property type="nucleotide sequence ID" value="NZ_CP040506.1"/>
</dbReference>
<organism evidence="2 3">
    <name type="scientific">Hungatella hathewayi WAL-18680</name>
    <dbReference type="NCBI Taxonomy" id="742737"/>
    <lineage>
        <taxon>Bacteria</taxon>
        <taxon>Bacillati</taxon>
        <taxon>Bacillota</taxon>
        <taxon>Clostridia</taxon>
        <taxon>Lachnospirales</taxon>
        <taxon>Lachnospiraceae</taxon>
        <taxon>Hungatella</taxon>
    </lineage>
</organism>
<feature type="transmembrane region" description="Helical" evidence="1">
    <location>
        <begin position="6"/>
        <end position="23"/>
    </location>
</feature>
<evidence type="ECO:0000256" key="1">
    <source>
        <dbReference type="SAM" id="Phobius"/>
    </source>
</evidence>
<dbReference type="EMBL" id="ADLN01000124">
    <property type="protein sequence ID" value="EHI57153.1"/>
    <property type="molecule type" value="Genomic_DNA"/>
</dbReference>
<sequence length="132" mass="15718">MTKSIIVYFIILIIMLLALLKEIKVLRYKGRTKGVIIELSKQVHWAEFNYYYVIIATYQYIVEDQSYKKKFRCTSKKVDEYQLNQEDVIRYNIKSPGHFIPETFAKHSFGTIYSFVVMIIVLLILIVLSWLH</sequence>
<evidence type="ECO:0008006" key="4">
    <source>
        <dbReference type="Google" id="ProtNLM"/>
    </source>
</evidence>
<reference evidence="2 3" key="1">
    <citation type="submission" date="2011-08" db="EMBL/GenBank/DDBJ databases">
        <title>The Genome Sequence of Clostridium hathewayi WAL-18680.</title>
        <authorList>
            <consortium name="The Broad Institute Genome Sequencing Platform"/>
            <person name="Earl A."/>
            <person name="Ward D."/>
            <person name="Feldgarden M."/>
            <person name="Gevers D."/>
            <person name="Finegold S.M."/>
            <person name="Summanen P.H."/>
            <person name="Molitoris D.R."/>
            <person name="Song M."/>
            <person name="Daigneault M."/>
            <person name="Allen-Vercoe E."/>
            <person name="Young S.K."/>
            <person name="Zeng Q."/>
            <person name="Gargeya S."/>
            <person name="Fitzgerald M."/>
            <person name="Haas B."/>
            <person name="Abouelleil A."/>
            <person name="Alvarado L."/>
            <person name="Arachchi H.M."/>
            <person name="Berlin A."/>
            <person name="Brown A."/>
            <person name="Chapman S.B."/>
            <person name="Chen Z."/>
            <person name="Dunbar C."/>
            <person name="Freedman E."/>
            <person name="Gearin G."/>
            <person name="Gellesch M."/>
            <person name="Goldberg J."/>
            <person name="Griggs A."/>
            <person name="Gujja S."/>
            <person name="Heiman D."/>
            <person name="Howarth C."/>
            <person name="Larson L."/>
            <person name="Lui A."/>
            <person name="MacDonald P.J.P."/>
            <person name="Montmayeur A."/>
            <person name="Murphy C."/>
            <person name="Neiman D."/>
            <person name="Pearson M."/>
            <person name="Priest M."/>
            <person name="Roberts A."/>
            <person name="Saif S."/>
            <person name="Shea T."/>
            <person name="Shenoy N."/>
            <person name="Sisk P."/>
            <person name="Stolte C."/>
            <person name="Sykes S."/>
            <person name="Wortman J."/>
            <person name="Nusbaum C."/>
            <person name="Birren B."/>
        </authorList>
    </citation>
    <scope>NUCLEOTIDE SEQUENCE [LARGE SCALE GENOMIC DNA]</scope>
    <source>
        <strain evidence="2 3">WAL-18680</strain>
    </source>
</reference>
<accession>G5IMX0</accession>
<keyword evidence="1" id="KW-0472">Membrane</keyword>
<comment type="caution">
    <text evidence="2">The sequence shown here is derived from an EMBL/GenBank/DDBJ whole genome shotgun (WGS) entry which is preliminary data.</text>
</comment>
<dbReference type="Proteomes" id="UP000005384">
    <property type="component" value="Unassembled WGS sequence"/>
</dbReference>
<evidence type="ECO:0000313" key="2">
    <source>
        <dbReference type="EMBL" id="EHI57153.1"/>
    </source>
</evidence>
<keyword evidence="1" id="KW-1133">Transmembrane helix</keyword>
<proteinExistence type="predicted"/>
<dbReference type="AlphaFoldDB" id="G5IMX0"/>
<name>G5IMX0_9FIRM</name>
<keyword evidence="1" id="KW-0812">Transmembrane</keyword>
<keyword evidence="3" id="KW-1185">Reference proteome</keyword>
<gene>
    <name evidence="2" type="ORF">HMPREF9473_04848</name>
</gene>
<dbReference type="OrthoDB" id="2067576at2"/>
<feature type="transmembrane region" description="Helical" evidence="1">
    <location>
        <begin position="112"/>
        <end position="131"/>
    </location>
</feature>
<protein>
    <recommendedName>
        <fullName evidence="4">DUF3592 domain-containing protein</fullName>
    </recommendedName>
</protein>
<evidence type="ECO:0000313" key="3">
    <source>
        <dbReference type="Proteomes" id="UP000005384"/>
    </source>
</evidence>